<dbReference type="Gene3D" id="3.30.300.30">
    <property type="match status" value="1"/>
</dbReference>
<name>A0A974W773_9NOCA</name>
<keyword evidence="5" id="KW-1185">Reference proteome</keyword>
<dbReference type="SUPFAM" id="SSF56801">
    <property type="entry name" value="Acetyl-CoA synthetase-like"/>
    <property type="match status" value="1"/>
</dbReference>
<evidence type="ECO:0000256" key="1">
    <source>
        <dbReference type="ARBA" id="ARBA00006432"/>
    </source>
</evidence>
<dbReference type="EMBL" id="CP070619">
    <property type="protein sequence ID" value="QSE92359.1"/>
    <property type="molecule type" value="Genomic_DNA"/>
</dbReference>
<proteinExistence type="inferred from homology"/>
<dbReference type="InterPro" id="IPR045851">
    <property type="entry name" value="AMP-bd_C_sf"/>
</dbReference>
<dbReference type="Proteomes" id="UP000662986">
    <property type="component" value="Chromosome"/>
</dbReference>
<dbReference type="PANTHER" id="PTHR24096">
    <property type="entry name" value="LONG-CHAIN-FATTY-ACID--COA LIGASE"/>
    <property type="match status" value="1"/>
</dbReference>
<feature type="domain" description="AMP-binding enzyme C-terminal" evidence="3">
    <location>
        <begin position="20"/>
        <end position="94"/>
    </location>
</feature>
<protein>
    <submittedName>
        <fullName evidence="4">4-coumarate--CoA ligase</fullName>
    </submittedName>
</protein>
<dbReference type="RefSeq" id="WP_087559373.1">
    <property type="nucleotide sequence ID" value="NZ_CP070619.1"/>
</dbReference>
<reference evidence="4 5" key="2">
    <citation type="journal article" date="2022" name="Arch. Microbiol.">
        <title>Rhodococcus pseudokoreensis sp. nov. isolated from the rhizosphere of young M26 apple rootstocks.</title>
        <authorList>
            <person name="Kampfer P."/>
            <person name="Glaeser S.P."/>
            <person name="Blom J."/>
            <person name="Wolf J."/>
            <person name="Benning S."/>
            <person name="Schloter M."/>
            <person name="Neumann-Schaal M."/>
        </authorList>
    </citation>
    <scope>NUCLEOTIDE SEQUENCE [LARGE SCALE GENOMIC DNA]</scope>
    <source>
        <strain evidence="4 5">R79</strain>
    </source>
</reference>
<sequence length="121" mass="13161">MVGRPEDALLYKGYTVDPQELEQLLLSRRGVLDAVVVGRSVPGVGEMPVAFVVADTAAQPTAEELIEFVAAAVPPYKKVREVVFVDELPLSPRGAVLRSALRDRLNPHAEDVRTTEEGTHT</sequence>
<dbReference type="GO" id="GO:0016874">
    <property type="term" value="F:ligase activity"/>
    <property type="evidence" value="ECO:0007669"/>
    <property type="project" value="UniProtKB-KW"/>
</dbReference>
<dbReference type="PANTHER" id="PTHR24096:SF149">
    <property type="entry name" value="AMP-BINDING DOMAIN-CONTAINING PROTEIN-RELATED"/>
    <property type="match status" value="1"/>
</dbReference>
<evidence type="ECO:0000313" key="5">
    <source>
        <dbReference type="Proteomes" id="UP000662986"/>
    </source>
</evidence>
<organism evidence="4 5">
    <name type="scientific">Rhodococcus pseudokoreensis</name>
    <dbReference type="NCBI Taxonomy" id="2811421"/>
    <lineage>
        <taxon>Bacteria</taxon>
        <taxon>Bacillati</taxon>
        <taxon>Actinomycetota</taxon>
        <taxon>Actinomycetes</taxon>
        <taxon>Mycobacteriales</taxon>
        <taxon>Nocardiaceae</taxon>
        <taxon>Rhodococcus</taxon>
    </lineage>
</organism>
<evidence type="ECO:0000313" key="4">
    <source>
        <dbReference type="EMBL" id="QSE92359.1"/>
    </source>
</evidence>
<keyword evidence="2 4" id="KW-0436">Ligase</keyword>
<evidence type="ECO:0000259" key="3">
    <source>
        <dbReference type="Pfam" id="PF13193"/>
    </source>
</evidence>
<dbReference type="Pfam" id="PF13193">
    <property type="entry name" value="AMP-binding_C"/>
    <property type="match status" value="1"/>
</dbReference>
<comment type="similarity">
    <text evidence="1">Belongs to the ATP-dependent AMP-binding enzyme family.</text>
</comment>
<evidence type="ECO:0000256" key="2">
    <source>
        <dbReference type="ARBA" id="ARBA00022598"/>
    </source>
</evidence>
<gene>
    <name evidence="4" type="ORF">JWS13_28940</name>
</gene>
<reference evidence="4 5" key="1">
    <citation type="journal article" date="2021" name="Microbiol. Resour. Announc.">
        <title>Complete Genome Sequences of Two Rhodococcus sp. Strains with Large and Linear Chromosomes, Isolated from Apple Rhizosphere.</title>
        <authorList>
            <person name="Benning S."/>
            <person name="Brugnone N."/>
            <person name="Siani R."/>
            <person name="Kublik S."/>
            <person name="Schloter M."/>
            <person name="Rad V."/>
        </authorList>
    </citation>
    <scope>NUCLEOTIDE SEQUENCE [LARGE SCALE GENOMIC DNA]</scope>
    <source>
        <strain evidence="4 5">R79</strain>
    </source>
</reference>
<accession>A0A974W773</accession>
<dbReference type="InterPro" id="IPR025110">
    <property type="entry name" value="AMP-bd_C"/>
</dbReference>